<dbReference type="Pfam" id="PF03016">
    <property type="entry name" value="Exostosin_GT47"/>
    <property type="match status" value="1"/>
</dbReference>
<evidence type="ECO:0000313" key="10">
    <source>
        <dbReference type="EMBL" id="KAJ8603271.1"/>
    </source>
</evidence>
<dbReference type="Proteomes" id="UP001230188">
    <property type="component" value="Unassembled WGS sequence"/>
</dbReference>
<comment type="caution">
    <text evidence="10">The sequence shown here is derived from an EMBL/GenBank/DDBJ whole genome shotgun (WGS) entry which is preliminary data.</text>
</comment>
<feature type="non-terminal residue" evidence="10">
    <location>
        <position position="1"/>
    </location>
</feature>
<feature type="compositionally biased region" description="Basic and acidic residues" evidence="8">
    <location>
        <begin position="465"/>
        <end position="478"/>
    </location>
</feature>
<keyword evidence="5" id="KW-0418">Kinase</keyword>
<keyword evidence="4 7" id="KW-0547">Nucleotide-binding</keyword>
<sequence length="1001" mass="114139">TGSSHFIKERQPFGEWAIWWLCASACGGRRDVVESRPVHEYEHQDSELEQVWTKIQRRRRDGRAEAELAFDPIRSPSYVETVPSEPTFEKFSPVPNEKRATLGDDGKQAKSKVPRTTRPFSPVLSRVVLRTSPESPRLGVSIDDFEIGECVGRGSYSLVVVAVKRTEPHRGRVFAVKMIEKVDANVERRARKERIIMARLRHCAFTLHCRYGFQDQETRYIATDFYAGGSLETQLEREGCFARERAVFHAAEILLALRHMHANTICHRDIKLSNVLVDARGHVVVGDFGFARTEIEPGRASMRTFCGTIEYLAPEVLRGDAYGLEVDWWAFGVVIYQMLCGRTPFYHPSPRQMFAWILRAPPPADDERCPVEALLTVGDLLVKRAKDRRGYGDKGADSVMKTPLFARVDFPKLEAKLIDPPFAVALLSSCVDRDDGDHLFFGFEEEEEEEEDDEAPGRRRRRRRRVEEGDRSDSDCPRKSCEAFRCAFRNASRACVEEQPLQEDGEKVVRVYIYSELSPSLYDVGWRPSGEWDCEEPVTGNADDVIDQVFGTFGVTKHATCPVVPGEAWRTMFASQQWRASEMLLFRAATSLRCPREFDPGRADLFLVPVLPASKSTTQWNAACTHADASERGLLRELKYFNLRTAHRHLLVVGKGLANAKECEWFLEPHTLLRRAQRFAYSARVILPKDDYDARRAKPRYGPAHLPYVPSSAAALDRALPRDAELREELEIAPNLVSIPYPSSIHASRDTNPRGAPWRVRPLAERDILMSFQGTLPKEKAVRIGENGTLLQDKHYGASVRERIVEICANLPQSICLFDNLDPEKHYHYRRVASPPGECFDHLGRRGFRPESLERVKGRSVFCLEPMGDSPYRKSIWDSLAVGCIPVVFSLYAEITAPWHWGSWRNDSRVYIPEQLLFEDDFDIVHHLASIPNATVRRMQETIASNNHRIQFAIDDLPYDAYETLVRRAAAEASHFEATYPHRLKHHHQAETGQWLDVRTS</sequence>
<reference evidence="10" key="1">
    <citation type="submission" date="2023-01" db="EMBL/GenBank/DDBJ databases">
        <title>Metagenome sequencing of chrysophaentin producing Chrysophaeum taylorii.</title>
        <authorList>
            <person name="Davison J."/>
            <person name="Bewley C."/>
        </authorList>
    </citation>
    <scope>NUCLEOTIDE SEQUENCE</scope>
    <source>
        <strain evidence="10">NIES-1699</strain>
    </source>
</reference>
<evidence type="ECO:0000256" key="6">
    <source>
        <dbReference type="ARBA" id="ARBA00022840"/>
    </source>
</evidence>
<dbReference type="InterPro" id="IPR017441">
    <property type="entry name" value="Protein_kinase_ATP_BS"/>
</dbReference>
<organism evidence="10 11">
    <name type="scientific">Chrysophaeum taylorii</name>
    <dbReference type="NCBI Taxonomy" id="2483200"/>
    <lineage>
        <taxon>Eukaryota</taxon>
        <taxon>Sar</taxon>
        <taxon>Stramenopiles</taxon>
        <taxon>Ochrophyta</taxon>
        <taxon>Pelagophyceae</taxon>
        <taxon>Pelagomonadales</taxon>
        <taxon>Pelagomonadaceae</taxon>
        <taxon>Chrysophaeum</taxon>
    </lineage>
</organism>
<keyword evidence="1" id="KW-0723">Serine/threonine-protein kinase</keyword>
<dbReference type="InterPro" id="IPR000719">
    <property type="entry name" value="Prot_kinase_dom"/>
</dbReference>
<evidence type="ECO:0000256" key="7">
    <source>
        <dbReference type="PROSITE-ProRule" id="PRU10141"/>
    </source>
</evidence>
<dbReference type="Gene3D" id="1.10.510.10">
    <property type="entry name" value="Transferase(Phosphotransferase) domain 1"/>
    <property type="match status" value="1"/>
</dbReference>
<keyword evidence="3" id="KW-0808">Transferase</keyword>
<dbReference type="PANTHER" id="PTHR24351">
    <property type="entry name" value="RIBOSOMAL PROTEIN S6 KINASE"/>
    <property type="match status" value="1"/>
</dbReference>
<evidence type="ECO:0000256" key="5">
    <source>
        <dbReference type="ARBA" id="ARBA00022777"/>
    </source>
</evidence>
<dbReference type="InterPro" id="IPR008271">
    <property type="entry name" value="Ser/Thr_kinase_AS"/>
</dbReference>
<keyword evidence="11" id="KW-1185">Reference proteome</keyword>
<proteinExistence type="predicted"/>
<dbReference type="GO" id="GO:0005524">
    <property type="term" value="F:ATP binding"/>
    <property type="evidence" value="ECO:0007669"/>
    <property type="project" value="UniProtKB-UniRule"/>
</dbReference>
<dbReference type="Gene3D" id="3.30.200.20">
    <property type="entry name" value="Phosphorylase Kinase, domain 1"/>
    <property type="match status" value="1"/>
</dbReference>
<dbReference type="SMART" id="SM00220">
    <property type="entry name" value="S_TKc"/>
    <property type="match status" value="1"/>
</dbReference>
<dbReference type="PROSITE" id="PS00108">
    <property type="entry name" value="PROTEIN_KINASE_ST"/>
    <property type="match status" value="1"/>
</dbReference>
<keyword evidence="6 7" id="KW-0067">ATP-binding</keyword>
<dbReference type="EMBL" id="JAQMWT010000358">
    <property type="protein sequence ID" value="KAJ8603271.1"/>
    <property type="molecule type" value="Genomic_DNA"/>
</dbReference>
<feature type="compositionally biased region" description="Basic and acidic residues" evidence="8">
    <location>
        <begin position="96"/>
        <end position="108"/>
    </location>
</feature>
<dbReference type="InterPro" id="IPR045270">
    <property type="entry name" value="STKc_AGC"/>
</dbReference>
<feature type="domain" description="Protein kinase" evidence="9">
    <location>
        <begin position="145"/>
        <end position="405"/>
    </location>
</feature>
<accession>A0AAD7UGA8</accession>
<dbReference type="InterPro" id="IPR040911">
    <property type="entry name" value="Exostosin_GT47"/>
</dbReference>
<feature type="region of interest" description="Disordered" evidence="8">
    <location>
        <begin position="441"/>
        <end position="478"/>
    </location>
</feature>
<evidence type="ECO:0000256" key="3">
    <source>
        <dbReference type="ARBA" id="ARBA00022679"/>
    </source>
</evidence>
<dbReference type="Pfam" id="PF00069">
    <property type="entry name" value="Pkinase"/>
    <property type="match status" value="1"/>
</dbReference>
<dbReference type="PROSITE" id="PS50011">
    <property type="entry name" value="PROTEIN_KINASE_DOM"/>
    <property type="match status" value="1"/>
</dbReference>
<evidence type="ECO:0000313" key="11">
    <source>
        <dbReference type="Proteomes" id="UP001230188"/>
    </source>
</evidence>
<protein>
    <recommendedName>
        <fullName evidence="9">Protein kinase domain-containing protein</fullName>
    </recommendedName>
</protein>
<feature type="binding site" evidence="7">
    <location>
        <position position="177"/>
    </location>
    <ligand>
        <name>ATP</name>
        <dbReference type="ChEBI" id="CHEBI:30616"/>
    </ligand>
</feature>
<feature type="compositionally biased region" description="Acidic residues" evidence="8">
    <location>
        <begin position="443"/>
        <end position="454"/>
    </location>
</feature>
<dbReference type="PROSITE" id="PS00107">
    <property type="entry name" value="PROTEIN_KINASE_ATP"/>
    <property type="match status" value="1"/>
</dbReference>
<dbReference type="InterPro" id="IPR011009">
    <property type="entry name" value="Kinase-like_dom_sf"/>
</dbReference>
<dbReference type="SUPFAM" id="SSF56112">
    <property type="entry name" value="Protein kinase-like (PK-like)"/>
    <property type="match status" value="1"/>
</dbReference>
<dbReference type="AlphaFoldDB" id="A0AAD7UGA8"/>
<evidence type="ECO:0000256" key="4">
    <source>
        <dbReference type="ARBA" id="ARBA00022741"/>
    </source>
</evidence>
<gene>
    <name evidence="10" type="ORF">CTAYLR_006950</name>
</gene>
<name>A0AAD7UGA8_9STRA</name>
<dbReference type="GO" id="GO:0004674">
    <property type="term" value="F:protein serine/threonine kinase activity"/>
    <property type="evidence" value="ECO:0007669"/>
    <property type="project" value="UniProtKB-KW"/>
</dbReference>
<dbReference type="CDD" id="cd05123">
    <property type="entry name" value="STKc_AGC"/>
    <property type="match status" value="1"/>
</dbReference>
<keyword evidence="2" id="KW-0597">Phosphoprotein</keyword>
<feature type="region of interest" description="Disordered" evidence="8">
    <location>
        <begin position="84"/>
        <end position="116"/>
    </location>
</feature>
<evidence type="ECO:0000256" key="1">
    <source>
        <dbReference type="ARBA" id="ARBA00022527"/>
    </source>
</evidence>
<evidence type="ECO:0000259" key="9">
    <source>
        <dbReference type="PROSITE" id="PS50011"/>
    </source>
</evidence>
<evidence type="ECO:0000256" key="2">
    <source>
        <dbReference type="ARBA" id="ARBA00022553"/>
    </source>
</evidence>
<evidence type="ECO:0000256" key="8">
    <source>
        <dbReference type="SAM" id="MobiDB-lite"/>
    </source>
</evidence>